<evidence type="ECO:0000259" key="7">
    <source>
        <dbReference type="Pfam" id="PF10502"/>
    </source>
</evidence>
<dbReference type="PROSITE" id="PS00761">
    <property type="entry name" value="SPASE_I_3"/>
    <property type="match status" value="1"/>
</dbReference>
<feature type="transmembrane region" description="Helical" evidence="6">
    <location>
        <begin position="20"/>
        <end position="38"/>
    </location>
</feature>
<dbReference type="SUPFAM" id="SSF51306">
    <property type="entry name" value="LexA/Signal peptidase"/>
    <property type="match status" value="1"/>
</dbReference>
<dbReference type="InterPro" id="IPR019757">
    <property type="entry name" value="Pept_S26A_signal_pept_1_Lys-AS"/>
</dbReference>
<dbReference type="NCBIfam" id="TIGR02227">
    <property type="entry name" value="sigpep_I_bact"/>
    <property type="match status" value="1"/>
</dbReference>
<dbReference type="PANTHER" id="PTHR43390:SF1">
    <property type="entry name" value="CHLOROPLAST PROCESSING PEPTIDASE"/>
    <property type="match status" value="1"/>
</dbReference>
<comment type="subcellular location">
    <subcellularLocation>
        <location evidence="6">Membrane</location>
        <topology evidence="6">Single-pass type II membrane protein</topology>
    </subcellularLocation>
</comment>
<accession>A0ABW4N4A0</accession>
<evidence type="ECO:0000313" key="9">
    <source>
        <dbReference type="Proteomes" id="UP001597237"/>
    </source>
</evidence>
<evidence type="ECO:0000256" key="2">
    <source>
        <dbReference type="ARBA" id="ARBA00009370"/>
    </source>
</evidence>
<comment type="similarity">
    <text evidence="2 6">Belongs to the peptidase S26 family.</text>
</comment>
<keyword evidence="6" id="KW-0645">Protease</keyword>
<keyword evidence="5 6" id="KW-0378">Hydrolase</keyword>
<protein>
    <recommendedName>
        <fullName evidence="4 6">Signal peptidase I</fullName>
        <ecNumber evidence="3 6">3.4.21.89</ecNumber>
    </recommendedName>
</protein>
<reference evidence="9" key="1">
    <citation type="journal article" date="2019" name="Int. J. Syst. Evol. Microbiol.">
        <title>The Global Catalogue of Microorganisms (GCM) 10K type strain sequencing project: providing services to taxonomists for standard genome sequencing and annotation.</title>
        <authorList>
            <consortium name="The Broad Institute Genomics Platform"/>
            <consortium name="The Broad Institute Genome Sequencing Center for Infectious Disease"/>
            <person name="Wu L."/>
            <person name="Ma J."/>
        </authorList>
    </citation>
    <scope>NUCLEOTIDE SEQUENCE [LARGE SCALE GENOMIC DNA]</scope>
    <source>
        <strain evidence="9">DFY28</strain>
    </source>
</reference>
<dbReference type="InterPro" id="IPR019758">
    <property type="entry name" value="Pept_S26A_signal_pept_1_CS"/>
</dbReference>
<dbReference type="InterPro" id="IPR036286">
    <property type="entry name" value="LexA/Signal_pep-like_sf"/>
</dbReference>
<dbReference type="InterPro" id="IPR019533">
    <property type="entry name" value="Peptidase_S26"/>
</dbReference>
<dbReference type="PANTHER" id="PTHR43390">
    <property type="entry name" value="SIGNAL PEPTIDASE I"/>
    <property type="match status" value="1"/>
</dbReference>
<name>A0ABW4N4A0_9CAUL</name>
<dbReference type="GO" id="GO:0009003">
    <property type="term" value="F:signal peptidase activity"/>
    <property type="evidence" value="ECO:0007669"/>
    <property type="project" value="UniProtKB-EC"/>
</dbReference>
<evidence type="ECO:0000256" key="5">
    <source>
        <dbReference type="ARBA" id="ARBA00022801"/>
    </source>
</evidence>
<keyword evidence="9" id="KW-1185">Reference proteome</keyword>
<dbReference type="Proteomes" id="UP001597237">
    <property type="component" value="Unassembled WGS sequence"/>
</dbReference>
<keyword evidence="6" id="KW-0472">Membrane</keyword>
<dbReference type="PRINTS" id="PR00727">
    <property type="entry name" value="LEADERPTASE"/>
</dbReference>
<feature type="domain" description="Peptidase S26" evidence="7">
    <location>
        <begin position="17"/>
        <end position="224"/>
    </location>
</feature>
<comment type="catalytic activity">
    <reaction evidence="1 6">
        <text>Cleavage of hydrophobic, N-terminal signal or leader sequences from secreted and periplasmic proteins.</text>
        <dbReference type="EC" id="3.4.21.89"/>
    </reaction>
</comment>
<dbReference type="Gene3D" id="2.10.109.10">
    <property type="entry name" value="Umud Fragment, subunit A"/>
    <property type="match status" value="1"/>
</dbReference>
<proteinExistence type="inferred from homology"/>
<gene>
    <name evidence="8" type="primary">lepB</name>
    <name evidence="8" type="ORF">ACFSC0_15285</name>
</gene>
<evidence type="ECO:0000256" key="3">
    <source>
        <dbReference type="ARBA" id="ARBA00013208"/>
    </source>
</evidence>
<dbReference type="CDD" id="cd06530">
    <property type="entry name" value="S26_SPase_I"/>
    <property type="match status" value="1"/>
</dbReference>
<comment type="caution">
    <text evidence="8">The sequence shown here is derived from an EMBL/GenBank/DDBJ whole genome shotgun (WGS) entry which is preliminary data.</text>
</comment>
<evidence type="ECO:0000256" key="1">
    <source>
        <dbReference type="ARBA" id="ARBA00000677"/>
    </source>
</evidence>
<dbReference type="EMBL" id="JBHUEY010000006">
    <property type="protein sequence ID" value="MFD1784766.1"/>
    <property type="molecule type" value="Genomic_DNA"/>
</dbReference>
<dbReference type="PROSITE" id="PS00760">
    <property type="entry name" value="SPASE_I_2"/>
    <property type="match status" value="1"/>
</dbReference>
<organism evidence="8 9">
    <name type="scientific">Phenylobacterium terrae</name>
    <dbReference type="NCBI Taxonomy" id="2665495"/>
    <lineage>
        <taxon>Bacteria</taxon>
        <taxon>Pseudomonadati</taxon>
        <taxon>Pseudomonadota</taxon>
        <taxon>Alphaproteobacteria</taxon>
        <taxon>Caulobacterales</taxon>
        <taxon>Caulobacteraceae</taxon>
        <taxon>Phenylobacterium</taxon>
    </lineage>
</organism>
<evidence type="ECO:0000256" key="6">
    <source>
        <dbReference type="RuleBase" id="RU362042"/>
    </source>
</evidence>
<keyword evidence="6" id="KW-1133">Transmembrane helix</keyword>
<sequence length="253" mass="28871">MAERAEAAPKAAKNETVETLKAIGVAVAIFLAFRILAFQPFTIPSSSMEPQLQIGDYVIVSKYPYGWSRHSIPFSPPLFSGRIFERTPERGDIIVFKHPTDGIDMIKRLVGLPGDRVQFRQGVLYINGQAVPREPLPPEAVRTEFGTLEFARFRETMDTGKSYITYDRPDRDPEVNDTGVYIVPEGHFFFVGDNREDSRDSRFPRGYGVGYVPAENLVGRAELALLSWNEEASIWKPWTWFTEFRADRSFRRL</sequence>
<dbReference type="EC" id="3.4.21.89" evidence="3 6"/>
<evidence type="ECO:0000256" key="4">
    <source>
        <dbReference type="ARBA" id="ARBA00019232"/>
    </source>
</evidence>
<keyword evidence="6" id="KW-0812">Transmembrane</keyword>
<dbReference type="Pfam" id="PF10502">
    <property type="entry name" value="Peptidase_S26"/>
    <property type="match status" value="1"/>
</dbReference>
<dbReference type="RefSeq" id="WP_377280903.1">
    <property type="nucleotide sequence ID" value="NZ_JBHRSI010000002.1"/>
</dbReference>
<dbReference type="InterPro" id="IPR000223">
    <property type="entry name" value="Pept_S26A_signal_pept_1"/>
</dbReference>
<evidence type="ECO:0000313" key="8">
    <source>
        <dbReference type="EMBL" id="MFD1784766.1"/>
    </source>
</evidence>